<dbReference type="GO" id="GO:0008671">
    <property type="term" value="F:2-dehydro-3-deoxygalactonokinase activity"/>
    <property type="evidence" value="ECO:0007669"/>
    <property type="project" value="InterPro"/>
</dbReference>
<dbReference type="AlphaFoldDB" id="A0A371XKH2"/>
<evidence type="ECO:0000313" key="1">
    <source>
        <dbReference type="EMBL" id="RFC69679.1"/>
    </source>
</evidence>
<keyword evidence="1" id="KW-0808">Transferase</keyword>
<dbReference type="Gene3D" id="3.30.420.310">
    <property type="entry name" value="2-keto-3-deoxy-galactonokinase, C-terminal domain"/>
    <property type="match status" value="1"/>
</dbReference>
<dbReference type="Proteomes" id="UP000262379">
    <property type="component" value="Unassembled WGS sequence"/>
</dbReference>
<evidence type="ECO:0000313" key="2">
    <source>
        <dbReference type="Proteomes" id="UP000262379"/>
    </source>
</evidence>
<dbReference type="InterPro" id="IPR007729">
    <property type="entry name" value="DGOK"/>
</dbReference>
<reference evidence="2" key="1">
    <citation type="submission" date="2018-08" db="EMBL/GenBank/DDBJ databases">
        <authorList>
            <person name="Im W.T."/>
        </authorList>
    </citation>
    <scope>NUCLEOTIDE SEQUENCE [LARGE SCALE GENOMIC DNA]</scope>
    <source>
        <strain evidence="2">LA-28</strain>
    </source>
</reference>
<dbReference type="EMBL" id="QURN01000001">
    <property type="protein sequence ID" value="RFC69679.1"/>
    <property type="molecule type" value="Genomic_DNA"/>
</dbReference>
<dbReference type="Pfam" id="PF05035">
    <property type="entry name" value="DGOK"/>
    <property type="match status" value="1"/>
</dbReference>
<dbReference type="CDD" id="cd24012">
    <property type="entry name" value="ASKHA_NBD_KDGal-kinase"/>
    <property type="match status" value="1"/>
</dbReference>
<keyword evidence="1" id="KW-0418">Kinase</keyword>
<sequence length="292" mass="30632">MRVWLLDAKGEPLGERRSDEGMLCAAGIGFKNVLDRHLAELGAPDNLPVIICGMAGARQGWIEAPYVETPALLDAVLGGAISVPGNSRDVRIIPGLAQRDADAPDVMRGEETQLAGIAELRQPGSHVVCMPGTHSKWVSIKDGAVTGFGTWMTGELYSILTQQSVLKHSVGGGANAVLVSSEAFATGVETGLTDRADLTSHLFGIRAGGLLLGLRPEDAAARLSGLLIGAEIGAAERRYPATGPVVLVGSGLMYNLYERAFEVAGIEARRADAENAVRYGLFDAAKRCGMIG</sequence>
<name>A0A371XKH2_9HYPH</name>
<dbReference type="Gene3D" id="3.30.420.300">
    <property type="entry name" value="2-keto-3-deoxy-galactonokinase, substrate binding domain"/>
    <property type="match status" value="1"/>
</dbReference>
<proteinExistence type="predicted"/>
<gene>
    <name evidence="1" type="ORF">DY251_01950</name>
</gene>
<accession>A0A371XKH2</accession>
<dbReference type="InterPro" id="IPR042258">
    <property type="entry name" value="DGOK_N"/>
</dbReference>
<keyword evidence="2" id="KW-1185">Reference proteome</keyword>
<comment type="caution">
    <text evidence="1">The sequence shown here is derived from an EMBL/GenBank/DDBJ whole genome shotgun (WGS) entry which is preliminary data.</text>
</comment>
<dbReference type="InterPro" id="IPR042257">
    <property type="entry name" value="DGOK_C"/>
</dbReference>
<dbReference type="GO" id="GO:0034194">
    <property type="term" value="P:D-galactonate catabolic process"/>
    <property type="evidence" value="ECO:0007669"/>
    <property type="project" value="InterPro"/>
</dbReference>
<organism evidence="1 2">
    <name type="scientific">Mesorhizobium denitrificans</name>
    <dbReference type="NCBI Taxonomy" id="2294114"/>
    <lineage>
        <taxon>Bacteria</taxon>
        <taxon>Pseudomonadati</taxon>
        <taxon>Pseudomonadota</taxon>
        <taxon>Alphaproteobacteria</taxon>
        <taxon>Hyphomicrobiales</taxon>
        <taxon>Phyllobacteriaceae</taxon>
        <taxon>Mesorhizobium</taxon>
    </lineage>
</organism>
<protein>
    <submittedName>
        <fullName evidence="1">2-dehydro-3-deoxygalactonokinase</fullName>
    </submittedName>
</protein>